<evidence type="ECO:0000256" key="2">
    <source>
        <dbReference type="SAM" id="SignalP"/>
    </source>
</evidence>
<feature type="domain" description="Amidohydrolase-related" evidence="3">
    <location>
        <begin position="40"/>
        <end position="223"/>
    </location>
</feature>
<protein>
    <submittedName>
        <fullName evidence="4">Putative TIM-barrel fold metal-dependent hydrolase</fullName>
    </submittedName>
</protein>
<dbReference type="SUPFAM" id="SSF51556">
    <property type="entry name" value="Metallo-dependent hydrolases"/>
    <property type="match status" value="1"/>
</dbReference>
<keyword evidence="5" id="KW-1185">Reference proteome</keyword>
<feature type="chain" id="PRO_5032771812" evidence="2">
    <location>
        <begin position="30"/>
        <end position="380"/>
    </location>
</feature>
<sequence length="380" mass="40943">MTTRRQFISSALAASAAIPALLRSPLASGDADVAAPRVLVDWHSHYVSRTELNFLAARKQPPQLLKAADGTTKLQNVTTVSAAAGEPSEFAVSDIGTRIANLDRYGIRRQLLTHTVALGFDASLTVEELRPLYRAFNDELAGVVQQHPDRFLAVAALPSADPKWAAEELTRAHRELGFIGGSLPLNAFATLEGARTLAPLFATAQKHGSHFFVHRGPASDRVPGQPPLIVPPDTGYARWNLINNSHLAAGGITLGLTDFLDPYPDVSVEIIMLAGFLPQLFDTIIPAARANGVKDPLARLRRVYLDTGPYSVRNAEWVSIAVRKLGADRILFGTDYGVGGGQRGDVGPAVETLERVLSEAERRLIFIENSRALLAAKGRG</sequence>
<dbReference type="GO" id="GO:0016831">
    <property type="term" value="F:carboxy-lyase activity"/>
    <property type="evidence" value="ECO:0007669"/>
    <property type="project" value="InterPro"/>
</dbReference>
<proteinExistence type="predicted"/>
<dbReference type="PANTHER" id="PTHR21240">
    <property type="entry name" value="2-AMINO-3-CARBOXYLMUCONATE-6-SEMIALDEHYDE DECARBOXYLASE"/>
    <property type="match status" value="1"/>
</dbReference>
<dbReference type="Gene3D" id="3.20.20.140">
    <property type="entry name" value="Metal-dependent hydrolases"/>
    <property type="match status" value="1"/>
</dbReference>
<evidence type="ECO:0000313" key="4">
    <source>
        <dbReference type="EMBL" id="MBB6095495.1"/>
    </source>
</evidence>
<dbReference type="PANTHER" id="PTHR21240:SF28">
    <property type="entry name" value="ISO-OROTATE DECARBOXYLASE (EUROFUNG)"/>
    <property type="match status" value="1"/>
</dbReference>
<evidence type="ECO:0000259" key="3">
    <source>
        <dbReference type="Pfam" id="PF04909"/>
    </source>
</evidence>
<feature type="signal peptide" evidence="2">
    <location>
        <begin position="1"/>
        <end position="29"/>
    </location>
</feature>
<dbReference type="InterPro" id="IPR006311">
    <property type="entry name" value="TAT_signal"/>
</dbReference>
<dbReference type="InterPro" id="IPR032465">
    <property type="entry name" value="ACMSD"/>
</dbReference>
<evidence type="ECO:0000256" key="1">
    <source>
        <dbReference type="ARBA" id="ARBA00023239"/>
    </source>
</evidence>
<dbReference type="PROSITE" id="PS51318">
    <property type="entry name" value="TAT"/>
    <property type="match status" value="1"/>
</dbReference>
<dbReference type="AlphaFoldDB" id="A0A841HUH9"/>
<accession>A0A841HUH9</accession>
<reference evidence="4 5" key="1">
    <citation type="submission" date="2020-08" db="EMBL/GenBank/DDBJ databases">
        <title>Genomic Encyclopedia of Type Strains, Phase IV (KMG-IV): sequencing the most valuable type-strain genomes for metagenomic binning, comparative biology and taxonomic classification.</title>
        <authorList>
            <person name="Goeker M."/>
        </authorList>
    </citation>
    <scope>NUCLEOTIDE SEQUENCE [LARGE SCALE GENOMIC DNA]</scope>
    <source>
        <strain evidence="4 5">DSM 26723</strain>
    </source>
</reference>
<dbReference type="InterPro" id="IPR032466">
    <property type="entry name" value="Metal_Hydrolase"/>
</dbReference>
<dbReference type="GO" id="GO:0019748">
    <property type="term" value="P:secondary metabolic process"/>
    <property type="evidence" value="ECO:0007669"/>
    <property type="project" value="TreeGrafter"/>
</dbReference>
<dbReference type="InterPro" id="IPR006680">
    <property type="entry name" value="Amidohydro-rel"/>
</dbReference>
<dbReference type="GO" id="GO:0016787">
    <property type="term" value="F:hydrolase activity"/>
    <property type="evidence" value="ECO:0007669"/>
    <property type="project" value="UniProtKB-KW"/>
</dbReference>
<organism evidence="4 5">
    <name type="scientific">Povalibacter uvarum</name>
    <dbReference type="NCBI Taxonomy" id="732238"/>
    <lineage>
        <taxon>Bacteria</taxon>
        <taxon>Pseudomonadati</taxon>
        <taxon>Pseudomonadota</taxon>
        <taxon>Gammaproteobacteria</taxon>
        <taxon>Steroidobacterales</taxon>
        <taxon>Steroidobacteraceae</taxon>
        <taxon>Povalibacter</taxon>
    </lineage>
</organism>
<gene>
    <name evidence="4" type="ORF">HNQ60_004385</name>
</gene>
<name>A0A841HUH9_9GAMM</name>
<keyword evidence="2" id="KW-0732">Signal</keyword>
<keyword evidence="1" id="KW-0456">Lyase</keyword>
<dbReference type="Pfam" id="PF04909">
    <property type="entry name" value="Amidohydro_2"/>
    <property type="match status" value="1"/>
</dbReference>
<dbReference type="Proteomes" id="UP000588068">
    <property type="component" value="Unassembled WGS sequence"/>
</dbReference>
<dbReference type="GO" id="GO:0005737">
    <property type="term" value="C:cytoplasm"/>
    <property type="evidence" value="ECO:0007669"/>
    <property type="project" value="TreeGrafter"/>
</dbReference>
<dbReference type="RefSeq" id="WP_184334858.1">
    <property type="nucleotide sequence ID" value="NZ_JACHHZ010000005.1"/>
</dbReference>
<keyword evidence="4" id="KW-0378">Hydrolase</keyword>
<dbReference type="EMBL" id="JACHHZ010000005">
    <property type="protein sequence ID" value="MBB6095495.1"/>
    <property type="molecule type" value="Genomic_DNA"/>
</dbReference>
<evidence type="ECO:0000313" key="5">
    <source>
        <dbReference type="Proteomes" id="UP000588068"/>
    </source>
</evidence>
<comment type="caution">
    <text evidence="4">The sequence shown here is derived from an EMBL/GenBank/DDBJ whole genome shotgun (WGS) entry which is preliminary data.</text>
</comment>